<keyword evidence="3" id="KW-0762">Sugar transport</keyword>
<feature type="domain" description="ABC transporter" evidence="9">
    <location>
        <begin position="18"/>
        <end position="255"/>
    </location>
</feature>
<proteinExistence type="predicted"/>
<comment type="caution">
    <text evidence="10">The sequence shown here is derived from an EMBL/GenBank/DDBJ whole genome shotgun (WGS) entry which is preliminary data.</text>
</comment>
<evidence type="ECO:0000256" key="1">
    <source>
        <dbReference type="ARBA" id="ARBA00022448"/>
    </source>
</evidence>
<dbReference type="CDD" id="cd03215">
    <property type="entry name" value="ABC_Carb_Monos_II"/>
    <property type="match status" value="1"/>
</dbReference>
<keyword evidence="4" id="KW-0677">Repeat</keyword>
<evidence type="ECO:0000256" key="7">
    <source>
        <dbReference type="ARBA" id="ARBA00022967"/>
    </source>
</evidence>
<sequence length="515" mass="56441">MQQDQETHDTQHTRAPLIALRNVSKRFPGVLALDNCQFDLAAGEVHALMGENGAGKSTLMKILSGVYQRDSGEILLDGRSVEIDEPRAAQALGIGIIHQELNLMNHLSAAQNIFIGREPKKGFGLFLDEEQLNRQAAAIFERMRLDLDPATPVGQLTVARQQMVEIAKALSFDSRVLIMDEPTAALNNAEIAELFRIIRDLQAQGVGIVYISHKMDELRQIADRVTVMRDGRYIATVPMQGTSMDTIISMMVGRQLDGEQRTPPDTSANEVVLEARGLTRGRAIRNVSFQLRRGEILGFAGLMGAGRTEVARAIFGADPLEAGEIHIHGGRAVIKTPADAVAHGIGYLSEDRKHFGLATGMDVQANIAMSSMGRFTRAGFMDQRAIRETAQGYVRQLAIKTPSVEQQARLLSGGNQQKIVIAKWLLRDCDILFFDEPTRGIDIGAKSEIYKLLDALAAQGKAIVMISSELPEVLRMSHRILVMCEGRVTGELSAAEASQEKIMQLATLRESAVVQ</sequence>
<keyword evidence="11" id="KW-1185">Reference proteome</keyword>
<keyword evidence="2" id="KW-1003">Cell membrane</keyword>
<gene>
    <name evidence="10" type="ORF">HNO84_03750</name>
</gene>
<dbReference type="PROSITE" id="PS00211">
    <property type="entry name" value="ABC_TRANSPORTER_1"/>
    <property type="match status" value="1"/>
</dbReference>
<dbReference type="CDD" id="cd03216">
    <property type="entry name" value="ABC_Carb_Monos_I"/>
    <property type="match status" value="1"/>
</dbReference>
<dbReference type="PROSITE" id="PS50893">
    <property type="entry name" value="ABC_TRANSPORTER_2"/>
    <property type="match status" value="2"/>
</dbReference>
<dbReference type="GO" id="GO:0005524">
    <property type="term" value="F:ATP binding"/>
    <property type="evidence" value="ECO:0007669"/>
    <property type="project" value="UniProtKB-KW"/>
</dbReference>
<evidence type="ECO:0000256" key="4">
    <source>
        <dbReference type="ARBA" id="ARBA00022737"/>
    </source>
</evidence>
<dbReference type="PANTHER" id="PTHR43790:SF3">
    <property type="entry name" value="D-ALLOSE IMPORT ATP-BINDING PROTEIN ALSA-RELATED"/>
    <property type="match status" value="1"/>
</dbReference>
<evidence type="ECO:0000256" key="2">
    <source>
        <dbReference type="ARBA" id="ARBA00022475"/>
    </source>
</evidence>
<keyword evidence="8" id="KW-0472">Membrane</keyword>
<dbReference type="Gene3D" id="3.40.50.300">
    <property type="entry name" value="P-loop containing nucleotide triphosphate hydrolases"/>
    <property type="match status" value="2"/>
</dbReference>
<reference evidence="10 11" key="1">
    <citation type="journal article" date="2020" name="Front. Plant Sci.">
        <title>Isolation of Rhizosphere Bacteria That Improve Quality and Water Stress Tolerance in Greenhouse Ornamentals.</title>
        <authorList>
            <person name="Nordstedt N.P."/>
            <person name="Jones M.L."/>
        </authorList>
    </citation>
    <scope>NUCLEOTIDE SEQUENCE [LARGE SCALE GENOMIC DNA]</scope>
    <source>
        <strain evidence="10 11">C6C2</strain>
    </source>
</reference>
<keyword evidence="1" id="KW-0813">Transport</keyword>
<dbReference type="InterPro" id="IPR017871">
    <property type="entry name" value="ABC_transporter-like_CS"/>
</dbReference>
<accession>A0ABX2LU80</accession>
<evidence type="ECO:0000256" key="5">
    <source>
        <dbReference type="ARBA" id="ARBA00022741"/>
    </source>
</evidence>
<dbReference type="InterPro" id="IPR003593">
    <property type="entry name" value="AAA+_ATPase"/>
</dbReference>
<evidence type="ECO:0000256" key="3">
    <source>
        <dbReference type="ARBA" id="ARBA00022597"/>
    </source>
</evidence>
<evidence type="ECO:0000313" key="11">
    <source>
        <dbReference type="Proteomes" id="UP000536746"/>
    </source>
</evidence>
<keyword evidence="6 10" id="KW-0067">ATP-binding</keyword>
<evidence type="ECO:0000259" key="9">
    <source>
        <dbReference type="PROSITE" id="PS50893"/>
    </source>
</evidence>
<dbReference type="InterPro" id="IPR050107">
    <property type="entry name" value="ABC_carbohydrate_import_ATPase"/>
</dbReference>
<dbReference type="InterPro" id="IPR003439">
    <property type="entry name" value="ABC_transporter-like_ATP-bd"/>
</dbReference>
<dbReference type="SUPFAM" id="SSF52540">
    <property type="entry name" value="P-loop containing nucleoside triphosphate hydrolases"/>
    <property type="match status" value="2"/>
</dbReference>
<evidence type="ECO:0000313" key="10">
    <source>
        <dbReference type="EMBL" id="NUU00700.1"/>
    </source>
</evidence>
<evidence type="ECO:0000256" key="6">
    <source>
        <dbReference type="ARBA" id="ARBA00022840"/>
    </source>
</evidence>
<keyword evidence="5" id="KW-0547">Nucleotide-binding</keyword>
<dbReference type="Pfam" id="PF00005">
    <property type="entry name" value="ABC_tran"/>
    <property type="match status" value="2"/>
</dbReference>
<feature type="domain" description="ABC transporter" evidence="9">
    <location>
        <begin position="266"/>
        <end position="510"/>
    </location>
</feature>
<dbReference type="RefSeq" id="WP_079216366.1">
    <property type="nucleotide sequence ID" value="NZ_CP018845.1"/>
</dbReference>
<dbReference type="EMBL" id="JABFMT010000002">
    <property type="protein sequence ID" value="NUU00700.1"/>
    <property type="molecule type" value="Genomic_DNA"/>
</dbReference>
<organism evidence="10 11">
    <name type="scientific">Herbaspirillum robiniae</name>
    <dbReference type="NCBI Taxonomy" id="2014887"/>
    <lineage>
        <taxon>Bacteria</taxon>
        <taxon>Pseudomonadati</taxon>
        <taxon>Pseudomonadota</taxon>
        <taxon>Betaproteobacteria</taxon>
        <taxon>Burkholderiales</taxon>
        <taxon>Oxalobacteraceae</taxon>
        <taxon>Herbaspirillum</taxon>
    </lineage>
</organism>
<dbReference type="Proteomes" id="UP000536746">
    <property type="component" value="Unassembled WGS sequence"/>
</dbReference>
<name>A0ABX2LU80_9BURK</name>
<protein>
    <submittedName>
        <fullName evidence="10">Sugar ABC transporter ATP-binding protein</fullName>
    </submittedName>
</protein>
<dbReference type="PANTHER" id="PTHR43790">
    <property type="entry name" value="CARBOHYDRATE TRANSPORT ATP-BINDING PROTEIN MG119-RELATED"/>
    <property type="match status" value="1"/>
</dbReference>
<keyword evidence="7" id="KW-1278">Translocase</keyword>
<evidence type="ECO:0000256" key="8">
    <source>
        <dbReference type="ARBA" id="ARBA00023136"/>
    </source>
</evidence>
<dbReference type="InterPro" id="IPR027417">
    <property type="entry name" value="P-loop_NTPase"/>
</dbReference>
<dbReference type="SMART" id="SM00382">
    <property type="entry name" value="AAA"/>
    <property type="match status" value="2"/>
</dbReference>